<reference evidence="1" key="1">
    <citation type="submission" date="2014-09" db="EMBL/GenBank/DDBJ databases">
        <authorList>
            <person name="Magalhaes I.L.F."/>
            <person name="Oliveira U."/>
            <person name="Santos F.R."/>
            <person name="Vidigal T.H.D.A."/>
            <person name="Brescovit A.D."/>
            <person name="Santos A.J."/>
        </authorList>
    </citation>
    <scope>NUCLEOTIDE SEQUENCE</scope>
    <source>
        <tissue evidence="1">Shoot tissue taken approximately 20 cm above the soil surface</tissue>
    </source>
</reference>
<dbReference type="EMBL" id="GBRH01235206">
    <property type="protein sequence ID" value="JAD62689.1"/>
    <property type="molecule type" value="Transcribed_RNA"/>
</dbReference>
<proteinExistence type="predicted"/>
<reference evidence="1" key="2">
    <citation type="journal article" date="2015" name="Data Brief">
        <title>Shoot transcriptome of the giant reed, Arundo donax.</title>
        <authorList>
            <person name="Barrero R.A."/>
            <person name="Guerrero F.D."/>
            <person name="Moolhuijzen P."/>
            <person name="Goolsby J.A."/>
            <person name="Tidwell J."/>
            <person name="Bellgard S.E."/>
            <person name="Bellgard M.I."/>
        </authorList>
    </citation>
    <scope>NUCLEOTIDE SEQUENCE</scope>
    <source>
        <tissue evidence="1">Shoot tissue taken approximately 20 cm above the soil surface</tissue>
    </source>
</reference>
<evidence type="ECO:0000313" key="1">
    <source>
        <dbReference type="EMBL" id="JAD62689.1"/>
    </source>
</evidence>
<name>A0A0A9BFF7_ARUDO</name>
<organism evidence="1">
    <name type="scientific">Arundo donax</name>
    <name type="common">Giant reed</name>
    <name type="synonym">Donax arundinaceus</name>
    <dbReference type="NCBI Taxonomy" id="35708"/>
    <lineage>
        <taxon>Eukaryota</taxon>
        <taxon>Viridiplantae</taxon>
        <taxon>Streptophyta</taxon>
        <taxon>Embryophyta</taxon>
        <taxon>Tracheophyta</taxon>
        <taxon>Spermatophyta</taxon>
        <taxon>Magnoliopsida</taxon>
        <taxon>Liliopsida</taxon>
        <taxon>Poales</taxon>
        <taxon>Poaceae</taxon>
        <taxon>PACMAD clade</taxon>
        <taxon>Arundinoideae</taxon>
        <taxon>Arundineae</taxon>
        <taxon>Arundo</taxon>
    </lineage>
</organism>
<accession>A0A0A9BFF7</accession>
<sequence length="23" mass="2780">MKRKDPSRSSLPTVCWYIPRETE</sequence>
<dbReference type="AlphaFoldDB" id="A0A0A9BFF7"/>
<protein>
    <submittedName>
        <fullName evidence="1">Uncharacterized protein</fullName>
    </submittedName>
</protein>